<dbReference type="GeneID" id="80881272"/>
<gene>
    <name evidence="2" type="ORF">POJ06DRAFT_240753</name>
</gene>
<feature type="compositionally biased region" description="Basic residues" evidence="1">
    <location>
        <begin position="75"/>
        <end position="85"/>
    </location>
</feature>
<organism evidence="2 3">
    <name type="scientific">Lipomyces tetrasporus</name>
    <dbReference type="NCBI Taxonomy" id="54092"/>
    <lineage>
        <taxon>Eukaryota</taxon>
        <taxon>Fungi</taxon>
        <taxon>Dikarya</taxon>
        <taxon>Ascomycota</taxon>
        <taxon>Saccharomycotina</taxon>
        <taxon>Lipomycetes</taxon>
        <taxon>Lipomycetales</taxon>
        <taxon>Lipomycetaceae</taxon>
        <taxon>Lipomyces</taxon>
    </lineage>
</organism>
<feature type="region of interest" description="Disordered" evidence="1">
    <location>
        <begin position="1"/>
        <end position="166"/>
    </location>
</feature>
<sequence>MAVTHPATIVGRCKPPHPTISLLRPAGDKTARRSRPRAEDLQVPQSSPRKARHRLTSTPPNSDVGDGSGREVLFHGRRFSHKKGYVHASAPRNNHDGGSDITSSSSVSSDSDTGSDDRARSTASPVTSPEPAPDESSQSSNKRSFEAVGRRCYRSSNVMAAKSPRD</sequence>
<dbReference type="Proteomes" id="UP001217417">
    <property type="component" value="Unassembled WGS sequence"/>
</dbReference>
<feature type="compositionally biased region" description="Basic and acidic residues" evidence="1">
    <location>
        <begin position="26"/>
        <end position="40"/>
    </location>
</feature>
<dbReference type="AlphaFoldDB" id="A0AAD7VPQ6"/>
<name>A0AAD7VPQ6_9ASCO</name>
<evidence type="ECO:0000313" key="2">
    <source>
        <dbReference type="EMBL" id="KAJ8097433.1"/>
    </source>
</evidence>
<proteinExistence type="predicted"/>
<reference evidence="2" key="1">
    <citation type="submission" date="2023-03" db="EMBL/GenBank/DDBJ databases">
        <title>Near-Complete genome sequence of Lipomyces tetrasporous NRRL Y-64009, an oleaginous yeast capable of growing on lignocellulosic hydrolysates.</title>
        <authorList>
            <consortium name="Lawrence Berkeley National Laboratory"/>
            <person name="Jagtap S.S."/>
            <person name="Liu J.-J."/>
            <person name="Walukiewicz H.E."/>
            <person name="Pangilinan J."/>
            <person name="Lipzen A."/>
            <person name="Ahrendt S."/>
            <person name="Koriabine M."/>
            <person name="Cobaugh K."/>
            <person name="Salamov A."/>
            <person name="Yoshinaga Y."/>
            <person name="Ng V."/>
            <person name="Daum C."/>
            <person name="Grigoriev I.V."/>
            <person name="Slininger P.J."/>
            <person name="Dien B.S."/>
            <person name="Jin Y.-S."/>
            <person name="Rao C.V."/>
        </authorList>
    </citation>
    <scope>NUCLEOTIDE SEQUENCE</scope>
    <source>
        <strain evidence="2">NRRL Y-64009</strain>
    </source>
</reference>
<accession>A0AAD7VPQ6</accession>
<comment type="caution">
    <text evidence="2">The sequence shown here is derived from an EMBL/GenBank/DDBJ whole genome shotgun (WGS) entry which is preliminary data.</text>
</comment>
<dbReference type="RefSeq" id="XP_056040883.1">
    <property type="nucleotide sequence ID" value="XM_056186106.1"/>
</dbReference>
<evidence type="ECO:0000256" key="1">
    <source>
        <dbReference type="SAM" id="MobiDB-lite"/>
    </source>
</evidence>
<dbReference type="EMBL" id="JARPMG010000011">
    <property type="protein sequence ID" value="KAJ8097433.1"/>
    <property type="molecule type" value="Genomic_DNA"/>
</dbReference>
<evidence type="ECO:0000313" key="3">
    <source>
        <dbReference type="Proteomes" id="UP001217417"/>
    </source>
</evidence>
<protein>
    <submittedName>
        <fullName evidence="2">Uncharacterized protein</fullName>
    </submittedName>
</protein>
<keyword evidence="3" id="KW-1185">Reference proteome</keyword>
<feature type="compositionally biased region" description="Low complexity" evidence="1">
    <location>
        <begin position="99"/>
        <end position="112"/>
    </location>
</feature>